<name>A0A3A1TYR5_9MICO</name>
<keyword evidence="3" id="KW-1185">Reference proteome</keyword>
<sequence length="119" mass="12037">MVVAVVEALEAIAVLGFAVNAVVGASGQYPATTWGVAGTFAVAAALLALVAVGTFRARPWSRTPGVVWQVVQAFVGIYALQGQGGQLFAAAAVVPAVVVLVLLFTRPVREATARSTGAS</sequence>
<accession>A0A3A1TYR5</accession>
<feature type="transmembrane region" description="Helical" evidence="1">
    <location>
        <begin position="87"/>
        <end position="105"/>
    </location>
</feature>
<protein>
    <submittedName>
        <fullName evidence="2">Uncharacterized protein</fullName>
    </submittedName>
</protein>
<comment type="caution">
    <text evidence="2">The sequence shown here is derived from an EMBL/GenBank/DDBJ whole genome shotgun (WGS) entry which is preliminary data.</text>
</comment>
<dbReference type="Proteomes" id="UP000265742">
    <property type="component" value="Unassembled WGS sequence"/>
</dbReference>
<keyword evidence="1" id="KW-0472">Membrane</keyword>
<keyword evidence="1" id="KW-0812">Transmembrane</keyword>
<organism evidence="2 3">
    <name type="scientific">Amnibacterium setariae</name>
    <dbReference type="NCBI Taxonomy" id="2306585"/>
    <lineage>
        <taxon>Bacteria</taxon>
        <taxon>Bacillati</taxon>
        <taxon>Actinomycetota</taxon>
        <taxon>Actinomycetes</taxon>
        <taxon>Micrococcales</taxon>
        <taxon>Microbacteriaceae</taxon>
        <taxon>Amnibacterium</taxon>
    </lineage>
</organism>
<evidence type="ECO:0000313" key="2">
    <source>
        <dbReference type="EMBL" id="RIX28738.1"/>
    </source>
</evidence>
<feature type="transmembrane region" description="Helical" evidence="1">
    <location>
        <begin position="34"/>
        <end position="53"/>
    </location>
</feature>
<evidence type="ECO:0000256" key="1">
    <source>
        <dbReference type="SAM" id="Phobius"/>
    </source>
</evidence>
<gene>
    <name evidence="2" type="ORF">D1781_15220</name>
</gene>
<evidence type="ECO:0000313" key="3">
    <source>
        <dbReference type="Proteomes" id="UP000265742"/>
    </source>
</evidence>
<keyword evidence="1" id="KW-1133">Transmembrane helix</keyword>
<dbReference type="AlphaFoldDB" id="A0A3A1TYR5"/>
<reference evidence="3" key="1">
    <citation type="submission" date="2018-09" db="EMBL/GenBank/DDBJ databases">
        <authorList>
            <person name="Kim I."/>
        </authorList>
    </citation>
    <scope>NUCLEOTIDE SEQUENCE [LARGE SCALE GENOMIC DNA]</scope>
    <source>
        <strain evidence="3">DD4a</strain>
    </source>
</reference>
<feature type="transmembrane region" description="Helical" evidence="1">
    <location>
        <begin position="65"/>
        <end position="81"/>
    </location>
</feature>
<dbReference type="EMBL" id="QXTG01000002">
    <property type="protein sequence ID" value="RIX28738.1"/>
    <property type="molecule type" value="Genomic_DNA"/>
</dbReference>
<proteinExistence type="predicted"/>